<gene>
    <name evidence="1" type="ORF">AMTR_s00025p00090990</name>
</gene>
<dbReference type="KEGG" id="atr:18440577"/>
<dbReference type="OrthoDB" id="2015909at2759"/>
<name>W1PWT2_AMBTC</name>
<dbReference type="HOGENOM" id="CLU_023547_0_0_1"/>
<reference evidence="2" key="1">
    <citation type="journal article" date="2013" name="Science">
        <title>The Amborella genome and the evolution of flowering plants.</title>
        <authorList>
            <consortium name="Amborella Genome Project"/>
        </authorList>
    </citation>
    <scope>NUCLEOTIDE SEQUENCE [LARGE SCALE GENOMIC DNA]</scope>
</reference>
<evidence type="ECO:0000313" key="2">
    <source>
        <dbReference type="Proteomes" id="UP000017836"/>
    </source>
</evidence>
<dbReference type="Gene3D" id="2.60.40.10">
    <property type="entry name" value="Immunoglobulins"/>
    <property type="match status" value="1"/>
</dbReference>
<dbReference type="InterPro" id="IPR013783">
    <property type="entry name" value="Ig-like_fold"/>
</dbReference>
<dbReference type="EMBL" id="KI392614">
    <property type="protein sequence ID" value="ERN12359.1"/>
    <property type="molecule type" value="Genomic_DNA"/>
</dbReference>
<dbReference type="Proteomes" id="UP000017836">
    <property type="component" value="Unassembled WGS sequence"/>
</dbReference>
<proteinExistence type="predicted"/>
<dbReference type="AlphaFoldDB" id="W1PWT2"/>
<accession>W1PWT2</accession>
<protein>
    <submittedName>
        <fullName evidence="1">Uncharacterized protein</fullName>
    </submittedName>
</protein>
<dbReference type="eggNOG" id="ENOG502QTKM">
    <property type="taxonomic scope" value="Eukaryota"/>
</dbReference>
<evidence type="ECO:0000313" key="1">
    <source>
        <dbReference type="EMBL" id="ERN12359.1"/>
    </source>
</evidence>
<sequence>MPEKGLSPSLSRPVPLLSRSTSLVPILSRSSSFIPRSLSSLIVVLFLVVVIVWAADSSSIDDAVMVWKNRWNYSIGAPFKTHRNLTHSATTKPESLRNLTQMAVSPSSEPQDPVSPIDSAVTDDRNMTFLATSSVEEGWNVTLPMTMSAEDAWNLTFPEIAPGEDGRNLTFPVISSSEDSPNITLSESVISISKASSEAQQEDFAALDGRNLTHNEFLPLSDGRNLTLPASVLAKKAEENGVFEWISFPEENNVTARFLESMSGATAPAFCRDTKTESVTVSGLEVAGKLRLTAGKIHTFAVSAYDIAGKPRCSGGDYFETDLSGASWKSRPPLQDNGNGSYTLSLQVHPDFAGDHVLSIVLLFRNYQGMKRFPERWAVRKEVFNKTLRFENNGFRNNGPEALKTCGKEDFRRGLWSGRWTRLARSEPCEIDASGRFRCLRPSHPCRKPWCSGPLGSLESNGWVYSAHCSFRLYNAKDAWKCLRNRWIFFWGDSNHVDTLRNLLNFVLNRPDVASVARRFDLNFTNPDKPSETVRITSIFNGHHNETSNYLGLDSLHNENFRNLLRSYFTGESVPDAMVMNSGLHDGVNYRNPKAFAEAATMAAAFWAEVLVGRHVEVFYRTTVAAGGHARALSFNPHKMEVYNWMALEKLRERGVVNGVVDGFDMTYPWHYDNRCSDGVHYGRAPARARWRDGLVGHQYFVDLMLAHVLLDALCAKN</sequence>
<organism evidence="1 2">
    <name type="scientific">Amborella trichopoda</name>
    <dbReference type="NCBI Taxonomy" id="13333"/>
    <lineage>
        <taxon>Eukaryota</taxon>
        <taxon>Viridiplantae</taxon>
        <taxon>Streptophyta</taxon>
        <taxon>Embryophyta</taxon>
        <taxon>Tracheophyta</taxon>
        <taxon>Spermatophyta</taxon>
        <taxon>Magnoliopsida</taxon>
        <taxon>Amborellales</taxon>
        <taxon>Amborellaceae</taxon>
        <taxon>Amborella</taxon>
    </lineage>
</organism>
<keyword evidence="2" id="KW-1185">Reference proteome</keyword>
<dbReference type="OMA" id="RWIAAEW"/>
<dbReference type="PANTHER" id="PTHR35124:SF1">
    <property type="entry name" value="CYTOCHROME P450 FAMILY PROTEIN"/>
    <property type="match status" value="1"/>
</dbReference>
<dbReference type="Gramene" id="ERN12359">
    <property type="protein sequence ID" value="ERN12359"/>
    <property type="gene ID" value="AMTR_s00025p00090990"/>
</dbReference>
<dbReference type="PANTHER" id="PTHR35124">
    <property type="entry name" value="CYTOCHROME P450 FAMILY PROTEIN"/>
    <property type="match status" value="1"/>
</dbReference>